<keyword evidence="2" id="KW-1185">Reference proteome</keyword>
<name>A0AA39VFF8_ACESA</name>
<proteinExistence type="predicted"/>
<dbReference type="AlphaFoldDB" id="A0AA39VFF8"/>
<sequence>MGVKGYDSHVYECKTTAGQGCDRGRSHLDSGLNPIRSFAFLHRCRVLIGCSNHQDSYFYLFFNLQTLEKVGYLKIWKQIKPTI</sequence>
<evidence type="ECO:0000313" key="1">
    <source>
        <dbReference type="EMBL" id="KAK0583779.1"/>
    </source>
</evidence>
<dbReference type="Proteomes" id="UP001168877">
    <property type="component" value="Unassembled WGS sequence"/>
</dbReference>
<reference evidence="1" key="2">
    <citation type="submission" date="2023-06" db="EMBL/GenBank/DDBJ databases">
        <authorList>
            <person name="Swenson N.G."/>
            <person name="Wegrzyn J.L."/>
            <person name="Mcevoy S.L."/>
        </authorList>
    </citation>
    <scope>NUCLEOTIDE SEQUENCE</scope>
    <source>
        <strain evidence="1">NS2018</strain>
        <tissue evidence="1">Leaf</tissue>
    </source>
</reference>
<reference evidence="1" key="1">
    <citation type="journal article" date="2022" name="Plant J.">
        <title>Strategies of tolerance reflected in two North American maple genomes.</title>
        <authorList>
            <person name="McEvoy S.L."/>
            <person name="Sezen U.U."/>
            <person name="Trouern-Trend A."/>
            <person name="McMahon S.M."/>
            <person name="Schaberg P.G."/>
            <person name="Yang J."/>
            <person name="Wegrzyn J.L."/>
            <person name="Swenson N.G."/>
        </authorList>
    </citation>
    <scope>NUCLEOTIDE SEQUENCE</scope>
    <source>
        <strain evidence="1">NS2018</strain>
    </source>
</reference>
<accession>A0AA39VFF8</accession>
<organism evidence="1 2">
    <name type="scientific">Acer saccharum</name>
    <name type="common">Sugar maple</name>
    <dbReference type="NCBI Taxonomy" id="4024"/>
    <lineage>
        <taxon>Eukaryota</taxon>
        <taxon>Viridiplantae</taxon>
        <taxon>Streptophyta</taxon>
        <taxon>Embryophyta</taxon>
        <taxon>Tracheophyta</taxon>
        <taxon>Spermatophyta</taxon>
        <taxon>Magnoliopsida</taxon>
        <taxon>eudicotyledons</taxon>
        <taxon>Gunneridae</taxon>
        <taxon>Pentapetalae</taxon>
        <taxon>rosids</taxon>
        <taxon>malvids</taxon>
        <taxon>Sapindales</taxon>
        <taxon>Sapindaceae</taxon>
        <taxon>Hippocastanoideae</taxon>
        <taxon>Acereae</taxon>
        <taxon>Acer</taxon>
    </lineage>
</organism>
<protein>
    <submittedName>
        <fullName evidence="1">Uncharacterized protein</fullName>
    </submittedName>
</protein>
<comment type="caution">
    <text evidence="1">The sequence shown here is derived from an EMBL/GenBank/DDBJ whole genome shotgun (WGS) entry which is preliminary data.</text>
</comment>
<dbReference type="EMBL" id="JAUESC010000383">
    <property type="protein sequence ID" value="KAK0583779.1"/>
    <property type="molecule type" value="Genomic_DNA"/>
</dbReference>
<evidence type="ECO:0000313" key="2">
    <source>
        <dbReference type="Proteomes" id="UP001168877"/>
    </source>
</evidence>
<gene>
    <name evidence="1" type="ORF">LWI29_002887</name>
</gene>